<evidence type="ECO:0000313" key="3">
    <source>
        <dbReference type="EMBL" id="KAH7088826.1"/>
    </source>
</evidence>
<accession>A0A8K0RAX3</accession>
<dbReference type="SUPFAM" id="SSF54695">
    <property type="entry name" value="POZ domain"/>
    <property type="match status" value="1"/>
</dbReference>
<dbReference type="InterPro" id="IPR011333">
    <property type="entry name" value="SKP1/BTB/POZ_sf"/>
</dbReference>
<dbReference type="PANTHER" id="PTHR11145">
    <property type="entry name" value="BTB/POZ DOMAIN-CONTAINING ADAPTER FOR CUL3-MEDIATED RHOA DEGRADATION PROTEIN FAMILY MEMBER"/>
    <property type="match status" value="1"/>
</dbReference>
<sequence>MDDKFGLAEAIRNTGVTNLNSRAANNEAQPTGISNDAVQSDSTLAPSSLAPNQPYPNPITLDIGSRTFKTSLSTLQESGLFRQQLSERYTWAPQVDGSYFLDADPDLFAHLLRFMRRPEVFPLFYTKDRGFDYDLYNRLEAEAEYFQLDTLREWIMEKKYEKAVVVHTSIAMAKEVDEVVPKKHSVNVEEDWHVIPRTRKVYVCPRGIFVHRGDPDRCGQACRKARGDGEIEYDKETYEEVVIVRKEFELVAGLCKVE</sequence>
<comment type="caution">
    <text evidence="3">The sequence shown here is derived from an EMBL/GenBank/DDBJ whole genome shotgun (WGS) entry which is preliminary data.</text>
</comment>
<dbReference type="OrthoDB" id="2414723at2759"/>
<proteinExistence type="predicted"/>
<protein>
    <recommendedName>
        <fullName evidence="2">Potassium channel tetramerisation-type BTB domain-containing protein</fullName>
    </recommendedName>
</protein>
<dbReference type="Pfam" id="PF02214">
    <property type="entry name" value="BTB_2"/>
    <property type="match status" value="1"/>
</dbReference>
<feature type="domain" description="Potassium channel tetramerisation-type BTB" evidence="2">
    <location>
        <begin position="59"/>
        <end position="151"/>
    </location>
</feature>
<dbReference type="EMBL" id="JAGMVJ010000007">
    <property type="protein sequence ID" value="KAH7088826.1"/>
    <property type="molecule type" value="Genomic_DNA"/>
</dbReference>
<dbReference type="GO" id="GO:0051260">
    <property type="term" value="P:protein homooligomerization"/>
    <property type="evidence" value="ECO:0007669"/>
    <property type="project" value="InterPro"/>
</dbReference>
<dbReference type="CDD" id="cd18316">
    <property type="entry name" value="BTB_POZ_KCTD-like"/>
    <property type="match status" value="1"/>
</dbReference>
<evidence type="ECO:0000256" key="1">
    <source>
        <dbReference type="SAM" id="MobiDB-lite"/>
    </source>
</evidence>
<evidence type="ECO:0000313" key="4">
    <source>
        <dbReference type="Proteomes" id="UP000813461"/>
    </source>
</evidence>
<organism evidence="3 4">
    <name type="scientific">Paraphoma chrysanthemicola</name>
    <dbReference type="NCBI Taxonomy" id="798071"/>
    <lineage>
        <taxon>Eukaryota</taxon>
        <taxon>Fungi</taxon>
        <taxon>Dikarya</taxon>
        <taxon>Ascomycota</taxon>
        <taxon>Pezizomycotina</taxon>
        <taxon>Dothideomycetes</taxon>
        <taxon>Pleosporomycetidae</taxon>
        <taxon>Pleosporales</taxon>
        <taxon>Pleosporineae</taxon>
        <taxon>Phaeosphaeriaceae</taxon>
        <taxon>Paraphoma</taxon>
    </lineage>
</organism>
<dbReference type="PANTHER" id="PTHR11145:SF8">
    <property type="entry name" value="RE57120P"/>
    <property type="match status" value="1"/>
</dbReference>
<dbReference type="Gene3D" id="3.30.710.10">
    <property type="entry name" value="Potassium Channel Kv1.1, Chain A"/>
    <property type="match status" value="1"/>
</dbReference>
<reference evidence="3" key="1">
    <citation type="journal article" date="2021" name="Nat. Commun.">
        <title>Genetic determinants of endophytism in the Arabidopsis root mycobiome.</title>
        <authorList>
            <person name="Mesny F."/>
            <person name="Miyauchi S."/>
            <person name="Thiergart T."/>
            <person name="Pickel B."/>
            <person name="Atanasova L."/>
            <person name="Karlsson M."/>
            <person name="Huettel B."/>
            <person name="Barry K.W."/>
            <person name="Haridas S."/>
            <person name="Chen C."/>
            <person name="Bauer D."/>
            <person name="Andreopoulos W."/>
            <person name="Pangilinan J."/>
            <person name="LaButti K."/>
            <person name="Riley R."/>
            <person name="Lipzen A."/>
            <person name="Clum A."/>
            <person name="Drula E."/>
            <person name="Henrissat B."/>
            <person name="Kohler A."/>
            <person name="Grigoriev I.V."/>
            <person name="Martin F.M."/>
            <person name="Hacquard S."/>
        </authorList>
    </citation>
    <scope>NUCLEOTIDE SEQUENCE</scope>
    <source>
        <strain evidence="3">MPI-SDFR-AT-0120</strain>
    </source>
</reference>
<dbReference type="Proteomes" id="UP000813461">
    <property type="component" value="Unassembled WGS sequence"/>
</dbReference>
<gene>
    <name evidence="3" type="ORF">FB567DRAFT_318876</name>
</gene>
<dbReference type="AlphaFoldDB" id="A0A8K0RAX3"/>
<feature type="compositionally biased region" description="Polar residues" evidence="1">
    <location>
        <begin position="21"/>
        <end position="51"/>
    </location>
</feature>
<name>A0A8K0RAX3_9PLEO</name>
<keyword evidence="4" id="KW-1185">Reference proteome</keyword>
<dbReference type="InterPro" id="IPR003131">
    <property type="entry name" value="T1-type_BTB"/>
</dbReference>
<dbReference type="InterPro" id="IPR045068">
    <property type="entry name" value="BACURD1-3"/>
</dbReference>
<feature type="region of interest" description="Disordered" evidence="1">
    <location>
        <begin position="21"/>
        <end position="56"/>
    </location>
</feature>
<evidence type="ECO:0000259" key="2">
    <source>
        <dbReference type="Pfam" id="PF02214"/>
    </source>
</evidence>